<dbReference type="Proteomes" id="UP000265520">
    <property type="component" value="Unassembled WGS sequence"/>
</dbReference>
<proteinExistence type="predicted"/>
<evidence type="ECO:0000313" key="2">
    <source>
        <dbReference type="Proteomes" id="UP000265520"/>
    </source>
</evidence>
<comment type="caution">
    <text evidence="1">The sequence shown here is derived from an EMBL/GenBank/DDBJ whole genome shotgun (WGS) entry which is preliminary data.</text>
</comment>
<keyword evidence="2" id="KW-1185">Reference proteome</keyword>
<reference evidence="1 2" key="1">
    <citation type="journal article" date="2018" name="Front. Plant Sci.">
        <title>Red Clover (Trifolium pratense) and Zigzag Clover (T. medium) - A Picture of Genomic Similarities and Differences.</title>
        <authorList>
            <person name="Dluhosova J."/>
            <person name="Istvanek J."/>
            <person name="Nedelnik J."/>
            <person name="Repkova J."/>
        </authorList>
    </citation>
    <scope>NUCLEOTIDE SEQUENCE [LARGE SCALE GENOMIC DNA]</scope>
    <source>
        <strain evidence="2">cv. 10/8</strain>
        <tissue evidence="1">Leaf</tissue>
    </source>
</reference>
<organism evidence="1 2">
    <name type="scientific">Trifolium medium</name>
    <dbReference type="NCBI Taxonomy" id="97028"/>
    <lineage>
        <taxon>Eukaryota</taxon>
        <taxon>Viridiplantae</taxon>
        <taxon>Streptophyta</taxon>
        <taxon>Embryophyta</taxon>
        <taxon>Tracheophyta</taxon>
        <taxon>Spermatophyta</taxon>
        <taxon>Magnoliopsida</taxon>
        <taxon>eudicotyledons</taxon>
        <taxon>Gunneridae</taxon>
        <taxon>Pentapetalae</taxon>
        <taxon>rosids</taxon>
        <taxon>fabids</taxon>
        <taxon>Fabales</taxon>
        <taxon>Fabaceae</taxon>
        <taxon>Papilionoideae</taxon>
        <taxon>50 kb inversion clade</taxon>
        <taxon>NPAAA clade</taxon>
        <taxon>Hologalegina</taxon>
        <taxon>IRL clade</taxon>
        <taxon>Trifolieae</taxon>
        <taxon>Trifolium</taxon>
    </lineage>
</organism>
<sequence length="53" mass="6315">MALGICHRGTMPPSWYDRSGFVTKIAQIFFKYISWYRGTTEFIMPRWLQELPS</sequence>
<accession>A0A392R7Z9</accession>
<evidence type="ECO:0000313" key="1">
    <source>
        <dbReference type="EMBL" id="MCI32733.1"/>
    </source>
</evidence>
<dbReference type="EMBL" id="LXQA010198257">
    <property type="protein sequence ID" value="MCI32733.1"/>
    <property type="molecule type" value="Genomic_DNA"/>
</dbReference>
<dbReference type="AlphaFoldDB" id="A0A392R7Z9"/>
<protein>
    <submittedName>
        <fullName evidence="1">Uncharacterized protein</fullName>
    </submittedName>
</protein>
<name>A0A392R7Z9_9FABA</name>
<feature type="non-terminal residue" evidence="1">
    <location>
        <position position="53"/>
    </location>
</feature>